<keyword evidence="2" id="KW-1185">Reference proteome</keyword>
<gene>
    <name evidence="1" type="ORF">PR048_016278</name>
</gene>
<evidence type="ECO:0000313" key="2">
    <source>
        <dbReference type="Proteomes" id="UP001159363"/>
    </source>
</evidence>
<proteinExistence type="predicted"/>
<comment type="caution">
    <text evidence="1">The sequence shown here is derived from an EMBL/GenBank/DDBJ whole genome shotgun (WGS) entry which is preliminary data.</text>
</comment>
<name>A0ABQ9HJW2_9NEOP</name>
<evidence type="ECO:0000313" key="1">
    <source>
        <dbReference type="EMBL" id="KAJ8884421.1"/>
    </source>
</evidence>
<dbReference type="EMBL" id="JARBHB010000005">
    <property type="protein sequence ID" value="KAJ8884421.1"/>
    <property type="molecule type" value="Genomic_DNA"/>
</dbReference>
<protein>
    <submittedName>
        <fullName evidence="1">Uncharacterized protein</fullName>
    </submittedName>
</protein>
<accession>A0ABQ9HJW2</accession>
<reference evidence="1 2" key="1">
    <citation type="submission" date="2023-02" db="EMBL/GenBank/DDBJ databases">
        <title>LHISI_Scaffold_Assembly.</title>
        <authorList>
            <person name="Stuart O.P."/>
            <person name="Cleave R."/>
            <person name="Magrath M.J.L."/>
            <person name="Mikheyev A.S."/>
        </authorList>
    </citation>
    <scope>NUCLEOTIDE SEQUENCE [LARGE SCALE GENOMIC DNA]</scope>
    <source>
        <strain evidence="1">Daus_M_001</strain>
        <tissue evidence="1">Leg muscle</tissue>
    </source>
</reference>
<dbReference type="Proteomes" id="UP001159363">
    <property type="component" value="Chromosome 4"/>
</dbReference>
<sequence>MEFCLLYGIGKRGAERIATYMSTSVTPPADGRGKHENRANAIPENITLQVDTNIGSFPRRSSHYSREHQKNRTDIHTPQEYKALVKNTSPRKFFVIDVKQDDVRNFVTHLKPMLLQKGKSTTNAKFTISCYRIFHYSGSSQASQVLQCCSHQNGLYYEDFRLLKATQLITLDAPPAYVVKLPIKDAKLRDTMKLAE</sequence>
<organism evidence="1 2">
    <name type="scientific">Dryococelus australis</name>
    <dbReference type="NCBI Taxonomy" id="614101"/>
    <lineage>
        <taxon>Eukaryota</taxon>
        <taxon>Metazoa</taxon>
        <taxon>Ecdysozoa</taxon>
        <taxon>Arthropoda</taxon>
        <taxon>Hexapoda</taxon>
        <taxon>Insecta</taxon>
        <taxon>Pterygota</taxon>
        <taxon>Neoptera</taxon>
        <taxon>Polyneoptera</taxon>
        <taxon>Phasmatodea</taxon>
        <taxon>Verophasmatodea</taxon>
        <taxon>Anareolatae</taxon>
        <taxon>Phasmatidae</taxon>
        <taxon>Eurycanthinae</taxon>
        <taxon>Dryococelus</taxon>
    </lineage>
</organism>